<dbReference type="InterPro" id="IPR001680">
    <property type="entry name" value="WD40_rpt"/>
</dbReference>
<dbReference type="CDD" id="cd00200">
    <property type="entry name" value="WD40"/>
    <property type="match status" value="1"/>
</dbReference>
<feature type="domain" description="NACHT" evidence="3">
    <location>
        <begin position="394"/>
        <end position="560"/>
    </location>
</feature>
<evidence type="ECO:0000313" key="4">
    <source>
        <dbReference type="EMBL" id="KLO19718.1"/>
    </source>
</evidence>
<dbReference type="SMART" id="SM00320">
    <property type="entry name" value="WD40"/>
    <property type="match status" value="9"/>
</dbReference>
<feature type="repeat" description="WD" evidence="2">
    <location>
        <begin position="2157"/>
        <end position="2181"/>
    </location>
</feature>
<evidence type="ECO:0000256" key="2">
    <source>
        <dbReference type="PROSITE-ProRule" id="PRU00221"/>
    </source>
</evidence>
<evidence type="ECO:0000313" key="5">
    <source>
        <dbReference type="Proteomes" id="UP000053477"/>
    </source>
</evidence>
<dbReference type="STRING" id="27342.A0A0H2SD80"/>
<dbReference type="InterPro" id="IPR036322">
    <property type="entry name" value="WD40_repeat_dom_sf"/>
</dbReference>
<accession>A0A0H2SD80</accession>
<dbReference type="InterPro" id="IPR015943">
    <property type="entry name" value="WD40/YVTN_repeat-like_dom_sf"/>
</dbReference>
<keyword evidence="5" id="KW-1185">Reference proteome</keyword>
<sequence>MASSSAGQTREPSWIEIHSFTIVLDDRPDLANVAVSGDLGVFVGDLKKERKTVRLPKGPQQLERSQTWKLKRQCVAMPSDTIRVTTFKRLLSSSPFKRFRSKKTTRLRDEIDNFEFTADAVIASCCQRLDSDRDAEYMYEYKGTNSSLFLKLTLKGAKLITVPSPPSFDNIDVLGEEIDRIAASSISDDTISAFRSVFNSVADNVDVQGLCTVIESLKTFAAIHPFVNIVVTALLVPYEMLKRQHEFVGDLKALASDVCMSLKSMASAFPEMELDSAKEAVVGLLKIVVKASQYVNDFFNKGATRRFAAAQFRSKLDEHKSALHDRRLDFREAALIQILIKNGAMKDRGDDMTFLRRKLKPSEQTPIDGGCMKGTRKTVLSNLDEWLDSTDVPNLFWISGAPGAGKTAIASTVVRKLLQDGSETFKFFDCVKFFIKRGHAPLKDPRVIWRTIAYELVDLSRSEPWYRDYKIEILDVMSKKSGRAFPDIVSIEDQFDSLIREPFERLFTRASPTSRRLVIIIDALDECSTDDNDEWLAFLDTIAKWSADLPRACKLIVTSRAEEEISQKLDRVGHRLSLDTGDYVSHESREDIRHFFETKLEVKDGNSWPGAVAISSLTEYAAGLFVWATTVVNFVTQKKGDRELRLNKVMENMANLKVGDKDYIGTLYAQILLAASTDLQLEERNSVSLVLASLALLQEDLPKNALLNLLAPAGLKSRVLTSVNAAMSSLKSVIVIEGREEYHRVCHKSLLDFLLDEARVKASMAKLLHTSDQSSNLDTFSIVRQHTLLAEGCLTLMNRTLDNYDGSGILRDELVYACRHWVDHVHDADVGGSEGVNSDIPLTPLVETFIQAHVSRWVQVLSRTASARGVFLKKRRHFCNQASTVFQLVQDLLASIVENVDVEVLDIVMFVLKRLAGSHFDSSLNMATIVNMLQKPYELSKTYIAEEVAAAVGSLTAALSFSLKFMENALVDCDREYVRGYVHKLLETIIDTSKYTNDLTTCGDALDARRLEKYPLEASKFLKSMKEHLLDVREAISVHKLLVGGALERKGEIDVMPFLKCRLKPGDELPLNAGCLEGTRERILSEVAKWLKTDELPNVLWVSGAPGAGKTALATTIVHMLADSKSKFNKKLGAEFFIKQRDPKRRDPRSVWRSIAYQLVTLDRSFKVDILDVFAKDDKHNNVDGISIGSQFDLLIRNPFKNQLEFDTNAVPLSQGNIVVVIDALDECVSSDADEWRAFLATIVAWSTDLPQGFKLVVTSREEPDIVNELQDVCHRLVLDTGEIVSMESNEDIRHFLIARFQEMKVDANSAWPPSGSIEKLTDHAAGSFIWAMTVIEYISEDPQERLKVVLGSMVDSELAVGGDKLGLLYAQILLNMVESFGLSSGFDSLSLVLASMVLLRTPLPLESLREILAPYHSPSHVESIFNSFKAFIIYDGDSVLHLRHRSFSDFLLDEQRIKRSIADAHRMRDIKWSTQALERIIATFDLSRQSALLTDACLSLMNQSLKFNIYAVPSSHYGNGAIPNLDDFVKTNIPTSLEYACCYWMDHLAITEQYKDTKSHHHNKVIDNMLVPRIQTFLREHTLHWMEVLSLTKRASESSSKWSLAFVADYMEVFDMEISKLARDASKFMESFAPAISFGAPHIYISALPFAPSNSPVSVLFGPKFKNSLSVVAGRRDDWDPLLRTEHLHKIHRSKLSDVSLGLLSRASAVGDGDVDFVVCDRHGIVSTSRAVFHIDSPLNLDYRCSVYDGEVRDGVPFLAIAMNASKLVLGRRGGNIEIWHSFSGVPLEDRKPHTLQIRGVTAAIFVSDEVLALGCSDGNVITFDLLPVVRRASLSTDGVSRVAHHGIVNCMASSPDGLHFVSGSSDTFLIIWAAAKLKQIHRLQGHSGAVCAVAWSANGKYIASGSDDSTIHIWTSEGQSIRRIPSQSGAISSVAFCYNNFIVSGSRLGIIRFWSRQSGNSIGQPIIRNAAVNAVAFSEDRCCIAAVYDDFYSCIWDTRTTCGYEGALKLTDSDGHVMSIAFDTEGRRLASGSTSGELIVWDTETGRSVASWRTGFYAGIFFLQFSDLPAPNCIFAANTDGYLDVFCAESESKIQSIDIQNALERWPIAICLQRRDIFTTHLVSPSIQRGSMIVWAIWNEECIKIHEFSSGFIPITAIAISPDGTLILSAADDKTISLWCLITGRNDAGEILCDVTKFRDLSYVPDCVGVFSTLFSPTGRQFALGVTIDDGSTKFEVWDIDGPIRLFRTSAIASDCLHYEQLQKILTYDFDVYSETPESYLFVNHLRAPRFADFSPDGRVLSWYIPDGFVELQDGDIRRSLNIKCHPSLLRFSPDGKHLLTGPAGFDPSIRLWAIEDTEKNFLNPLQTTIVSQDLQKSFQIIENCPNVTSDSDIDIGASSSDSVLQNVFLDWRGNPVIDDWSYIDKFADLPVSIEGFMRSRAVGRGQSRGRVIHDIPLFWLPPENRTGFWWPRNTAVMASKTTRIDFSRFVHGDDWHLCRTSEDG</sequence>
<dbReference type="InterPro" id="IPR027417">
    <property type="entry name" value="P-loop_NTPase"/>
</dbReference>
<dbReference type="Proteomes" id="UP000053477">
    <property type="component" value="Unassembled WGS sequence"/>
</dbReference>
<feature type="repeat" description="WD" evidence="2">
    <location>
        <begin position="1843"/>
        <end position="1884"/>
    </location>
</feature>
<protein>
    <recommendedName>
        <fullName evidence="3">NACHT domain-containing protein</fullName>
    </recommendedName>
</protein>
<reference evidence="4 5" key="1">
    <citation type="submission" date="2015-04" db="EMBL/GenBank/DDBJ databases">
        <title>Complete genome sequence of Schizopora paradoxa KUC8140, a cosmopolitan wood degrader in East Asia.</title>
        <authorList>
            <consortium name="DOE Joint Genome Institute"/>
            <person name="Min B."/>
            <person name="Park H."/>
            <person name="Jang Y."/>
            <person name="Kim J.-J."/>
            <person name="Kim K.H."/>
            <person name="Pangilinan J."/>
            <person name="Lipzen A."/>
            <person name="Riley R."/>
            <person name="Grigoriev I.V."/>
            <person name="Spatafora J.W."/>
            <person name="Choi I.-G."/>
        </authorList>
    </citation>
    <scope>NUCLEOTIDE SEQUENCE [LARGE SCALE GENOMIC DNA]</scope>
    <source>
        <strain evidence="4 5">KUC8140</strain>
    </source>
</reference>
<dbReference type="OrthoDB" id="10251741at2759"/>
<dbReference type="PANTHER" id="PTHR10039">
    <property type="entry name" value="AMELOGENIN"/>
    <property type="match status" value="1"/>
</dbReference>
<feature type="repeat" description="WD" evidence="2">
    <location>
        <begin position="2012"/>
        <end position="2053"/>
    </location>
</feature>
<feature type="repeat" description="WD" evidence="2">
    <location>
        <begin position="1885"/>
        <end position="1916"/>
    </location>
</feature>
<dbReference type="InterPro" id="IPR056884">
    <property type="entry name" value="NPHP3-like_N"/>
</dbReference>
<dbReference type="Gene3D" id="3.40.50.300">
    <property type="entry name" value="P-loop containing nucleotide triphosphate hydrolases"/>
    <property type="match status" value="2"/>
</dbReference>
<dbReference type="Pfam" id="PF24883">
    <property type="entry name" value="NPHP3_N"/>
    <property type="match status" value="2"/>
</dbReference>
<gene>
    <name evidence="4" type="ORF">SCHPADRAFT_898656</name>
</gene>
<dbReference type="PROSITE" id="PS50294">
    <property type="entry name" value="WD_REPEATS_REGION"/>
    <property type="match status" value="3"/>
</dbReference>
<organism evidence="4 5">
    <name type="scientific">Schizopora paradoxa</name>
    <dbReference type="NCBI Taxonomy" id="27342"/>
    <lineage>
        <taxon>Eukaryota</taxon>
        <taxon>Fungi</taxon>
        <taxon>Dikarya</taxon>
        <taxon>Basidiomycota</taxon>
        <taxon>Agaricomycotina</taxon>
        <taxon>Agaricomycetes</taxon>
        <taxon>Hymenochaetales</taxon>
        <taxon>Schizoporaceae</taxon>
        <taxon>Schizopora</taxon>
    </lineage>
</organism>
<dbReference type="PANTHER" id="PTHR10039:SF14">
    <property type="entry name" value="NACHT DOMAIN-CONTAINING PROTEIN"/>
    <property type="match status" value="1"/>
</dbReference>
<keyword evidence="2" id="KW-0853">WD repeat</keyword>
<dbReference type="Pfam" id="PF00400">
    <property type="entry name" value="WD40"/>
    <property type="match status" value="5"/>
</dbReference>
<evidence type="ECO:0000256" key="1">
    <source>
        <dbReference type="ARBA" id="ARBA00022737"/>
    </source>
</evidence>
<dbReference type="InterPro" id="IPR007111">
    <property type="entry name" value="NACHT_NTPase"/>
</dbReference>
<evidence type="ECO:0000259" key="3">
    <source>
        <dbReference type="PROSITE" id="PS50837"/>
    </source>
</evidence>
<name>A0A0H2SD80_9AGAM</name>
<dbReference type="InParanoid" id="A0A0H2SD80"/>
<dbReference type="Gene3D" id="2.130.10.10">
    <property type="entry name" value="YVTN repeat-like/Quinoprotein amine dehydrogenase"/>
    <property type="match status" value="3"/>
</dbReference>
<dbReference type="SUPFAM" id="SSF50978">
    <property type="entry name" value="WD40 repeat-like"/>
    <property type="match status" value="3"/>
</dbReference>
<dbReference type="PROSITE" id="PS50082">
    <property type="entry name" value="WD_REPEATS_2"/>
    <property type="match status" value="4"/>
</dbReference>
<dbReference type="SUPFAM" id="SSF52540">
    <property type="entry name" value="P-loop containing nucleoside triphosphate hydrolases"/>
    <property type="match status" value="2"/>
</dbReference>
<dbReference type="EMBL" id="KQ085885">
    <property type="protein sequence ID" value="KLO19718.1"/>
    <property type="molecule type" value="Genomic_DNA"/>
</dbReference>
<proteinExistence type="predicted"/>
<feature type="domain" description="NACHT" evidence="3">
    <location>
        <begin position="1098"/>
        <end position="1261"/>
    </location>
</feature>
<keyword evidence="1" id="KW-0677">Repeat</keyword>
<dbReference type="PROSITE" id="PS50837">
    <property type="entry name" value="NACHT"/>
    <property type="match status" value="2"/>
</dbReference>